<dbReference type="EMBL" id="NNAY01000018">
    <property type="protein sequence ID" value="OXU31902.1"/>
    <property type="molecule type" value="Genomic_DNA"/>
</dbReference>
<evidence type="ECO:0000313" key="2">
    <source>
        <dbReference type="Proteomes" id="UP000215335"/>
    </source>
</evidence>
<reference evidence="1 2" key="1">
    <citation type="journal article" date="2017" name="Curr. Biol.">
        <title>The Evolution of Venom by Co-option of Single-Copy Genes.</title>
        <authorList>
            <person name="Martinson E.O."/>
            <person name="Mrinalini"/>
            <person name="Kelkar Y.D."/>
            <person name="Chang C.H."/>
            <person name="Werren J.H."/>
        </authorList>
    </citation>
    <scope>NUCLEOTIDE SEQUENCE [LARGE SCALE GENOMIC DNA]</scope>
    <source>
        <strain evidence="1 2">Alberta</strain>
        <tissue evidence="1">Whole body</tissue>
    </source>
</reference>
<protein>
    <submittedName>
        <fullName evidence="1">Uncharacterized protein</fullName>
    </submittedName>
</protein>
<comment type="caution">
    <text evidence="1">The sequence shown here is derived from an EMBL/GenBank/DDBJ whole genome shotgun (WGS) entry which is preliminary data.</text>
</comment>
<accession>A0A232FMK4</accession>
<dbReference type="Proteomes" id="UP000215335">
    <property type="component" value="Unassembled WGS sequence"/>
</dbReference>
<name>A0A232FMK4_9HYME</name>
<organism evidence="1 2">
    <name type="scientific">Trichomalopsis sarcophagae</name>
    <dbReference type="NCBI Taxonomy" id="543379"/>
    <lineage>
        <taxon>Eukaryota</taxon>
        <taxon>Metazoa</taxon>
        <taxon>Ecdysozoa</taxon>
        <taxon>Arthropoda</taxon>
        <taxon>Hexapoda</taxon>
        <taxon>Insecta</taxon>
        <taxon>Pterygota</taxon>
        <taxon>Neoptera</taxon>
        <taxon>Endopterygota</taxon>
        <taxon>Hymenoptera</taxon>
        <taxon>Apocrita</taxon>
        <taxon>Proctotrupomorpha</taxon>
        <taxon>Chalcidoidea</taxon>
        <taxon>Pteromalidae</taxon>
        <taxon>Pteromalinae</taxon>
        <taxon>Trichomalopsis</taxon>
    </lineage>
</organism>
<sequence>MQRAFILKTRTSTLLPDYVAPAYMINTLLSRMAAGSSLKEES</sequence>
<gene>
    <name evidence="1" type="ORF">TSAR_003847</name>
</gene>
<keyword evidence="2" id="KW-1185">Reference proteome</keyword>
<evidence type="ECO:0000313" key="1">
    <source>
        <dbReference type="EMBL" id="OXU31902.1"/>
    </source>
</evidence>
<dbReference type="AlphaFoldDB" id="A0A232FMK4"/>
<proteinExistence type="predicted"/>